<proteinExistence type="predicted"/>
<dbReference type="PANTHER" id="PTHR22850">
    <property type="entry name" value="WD40 REPEAT FAMILY"/>
    <property type="match status" value="1"/>
</dbReference>
<keyword evidence="1" id="KW-0853">WD repeat</keyword>
<dbReference type="Gene3D" id="2.130.10.10">
    <property type="entry name" value="YVTN repeat-like/Quinoprotein amine dehydrogenase"/>
    <property type="match status" value="1"/>
</dbReference>
<feature type="domain" description="Histone-binding protein RBBP4-like N-terminal" evidence="3">
    <location>
        <begin position="20"/>
        <end position="54"/>
    </location>
</feature>
<reference evidence="5" key="1">
    <citation type="submission" date="2015-09" db="EMBL/GenBank/DDBJ databases">
        <authorList>
            <person name="Sai Rama Sridatta P."/>
        </authorList>
    </citation>
    <scope>NUCLEOTIDE SEQUENCE [LARGE SCALE GENOMIC DNA]</scope>
</reference>
<dbReference type="InterPro" id="IPR050459">
    <property type="entry name" value="WD_repeat_RBAP46/RBAP48/MSI1"/>
</dbReference>
<dbReference type="Ensembl" id="ENSLCAT00010054936.1">
    <property type="protein sequence ID" value="ENSLCAP00010053564.1"/>
    <property type="gene ID" value="ENSLCAG00010024845.1"/>
</dbReference>
<evidence type="ECO:0000256" key="2">
    <source>
        <dbReference type="ARBA" id="ARBA00022737"/>
    </source>
</evidence>
<reference evidence="4" key="3">
    <citation type="submission" date="2025-09" db="UniProtKB">
        <authorList>
            <consortium name="Ensembl"/>
        </authorList>
    </citation>
    <scope>IDENTIFICATION</scope>
</reference>
<gene>
    <name evidence="4" type="primary">rbbp4</name>
</gene>
<dbReference type="AlphaFoldDB" id="A0A4W6FQQ2"/>
<name>A0A4W6FQQ2_LATCA</name>
<dbReference type="Proteomes" id="UP000314980">
    <property type="component" value="Unassembled WGS sequence"/>
</dbReference>
<organism evidence="4 5">
    <name type="scientific">Lates calcarifer</name>
    <name type="common">Barramundi</name>
    <name type="synonym">Holocentrus calcarifer</name>
    <dbReference type="NCBI Taxonomy" id="8187"/>
    <lineage>
        <taxon>Eukaryota</taxon>
        <taxon>Metazoa</taxon>
        <taxon>Chordata</taxon>
        <taxon>Craniata</taxon>
        <taxon>Vertebrata</taxon>
        <taxon>Euteleostomi</taxon>
        <taxon>Actinopterygii</taxon>
        <taxon>Neopterygii</taxon>
        <taxon>Teleostei</taxon>
        <taxon>Neoteleostei</taxon>
        <taxon>Acanthomorphata</taxon>
        <taxon>Carangaria</taxon>
        <taxon>Carangaria incertae sedis</taxon>
        <taxon>Centropomidae</taxon>
        <taxon>Lates</taxon>
    </lineage>
</organism>
<keyword evidence="5" id="KW-1185">Reference proteome</keyword>
<evidence type="ECO:0000313" key="5">
    <source>
        <dbReference type="Proteomes" id="UP000314980"/>
    </source>
</evidence>
<dbReference type="InterPro" id="IPR022052">
    <property type="entry name" value="Histone-bd_RBBP4-like_N"/>
</dbReference>
<accession>A0A4W6FQQ2</accession>
<protein>
    <recommendedName>
        <fullName evidence="3">Histone-binding protein RBBP4-like N-terminal domain-containing protein</fullName>
    </recommendedName>
</protein>
<evidence type="ECO:0000313" key="4">
    <source>
        <dbReference type="Ensembl" id="ENSLCAP00010053564.1"/>
    </source>
</evidence>
<sequence length="73" mass="8854">MADKEAGTFDDAVEERVINEEYKIWKKNTPFLYDLVMTHALEWPSLTAQWLPDVSRVRRLWLSEWQDRDRNQD</sequence>
<reference evidence="4" key="2">
    <citation type="submission" date="2025-08" db="UniProtKB">
        <authorList>
            <consortium name="Ensembl"/>
        </authorList>
    </citation>
    <scope>IDENTIFICATION</scope>
</reference>
<dbReference type="GeneTree" id="ENSGT00940000154748"/>
<evidence type="ECO:0000256" key="1">
    <source>
        <dbReference type="ARBA" id="ARBA00022574"/>
    </source>
</evidence>
<keyword evidence="2" id="KW-0677">Repeat</keyword>
<dbReference type="InterPro" id="IPR015943">
    <property type="entry name" value="WD40/YVTN_repeat-like_dom_sf"/>
</dbReference>
<evidence type="ECO:0000259" key="3">
    <source>
        <dbReference type="Pfam" id="PF12265"/>
    </source>
</evidence>
<dbReference type="Pfam" id="PF12265">
    <property type="entry name" value="CAF1C_H4-bd"/>
    <property type="match status" value="1"/>
</dbReference>